<reference evidence="1 2" key="1">
    <citation type="submission" date="2024-02" db="EMBL/GenBank/DDBJ databases">
        <authorList>
            <person name="Chen Y."/>
            <person name="Shah S."/>
            <person name="Dougan E. K."/>
            <person name="Thang M."/>
            <person name="Chan C."/>
        </authorList>
    </citation>
    <scope>NUCLEOTIDE SEQUENCE [LARGE SCALE GENOMIC DNA]</scope>
</reference>
<protein>
    <submittedName>
        <fullName evidence="1">Uncharacterized protein</fullName>
    </submittedName>
</protein>
<dbReference type="Proteomes" id="UP001642464">
    <property type="component" value="Unassembled WGS sequence"/>
</dbReference>
<evidence type="ECO:0000313" key="1">
    <source>
        <dbReference type="EMBL" id="CAK9068771.1"/>
    </source>
</evidence>
<comment type="caution">
    <text evidence="1">The sequence shown here is derived from an EMBL/GenBank/DDBJ whole genome shotgun (WGS) entry which is preliminary data.</text>
</comment>
<feature type="non-terminal residue" evidence="1">
    <location>
        <position position="1"/>
    </location>
</feature>
<accession>A0ABP0NYA2</accession>
<evidence type="ECO:0000313" key="2">
    <source>
        <dbReference type="Proteomes" id="UP001642464"/>
    </source>
</evidence>
<name>A0ABP0NYA2_9DINO</name>
<gene>
    <name evidence="1" type="ORF">SCF082_LOCUS34570</name>
</gene>
<sequence length="357" mass="39610">VTVAEGKYTLVAENCFENDPMAAWTLSDGAPPLTDVFEYSFIDSGEQGYGSRERVHMFTHLGTGIIAKVVCIFAQTVSTPIQFGGERLNIETLIDLNNDRADNADGFCPTGNLTQFAGDATVNEDGIACEEDLPAAHQLCRQLWKGSCTGQEVPLGTEKWCQVANLEPSPTRVQDCIDYINPTGGNTNKIANRWIELYCEANAPNRREDQSVSEWKKFCKNGMKKKKDYEAFVLEWGKGTYGQLEGPTTYCASSVEEYGKRADSTDCSQGISVEYFDGSDWVEVFYIPGSLLPCDGELEVPSTGEYFALFTNPVRFRQCGIDLDNCPVDSNLDAHCLANFGFQIQYEFDYNRNAVCP</sequence>
<dbReference type="EMBL" id="CAXAMM010031819">
    <property type="protein sequence ID" value="CAK9068771.1"/>
    <property type="molecule type" value="Genomic_DNA"/>
</dbReference>
<keyword evidence="2" id="KW-1185">Reference proteome</keyword>
<organism evidence="1 2">
    <name type="scientific">Durusdinium trenchii</name>
    <dbReference type="NCBI Taxonomy" id="1381693"/>
    <lineage>
        <taxon>Eukaryota</taxon>
        <taxon>Sar</taxon>
        <taxon>Alveolata</taxon>
        <taxon>Dinophyceae</taxon>
        <taxon>Suessiales</taxon>
        <taxon>Symbiodiniaceae</taxon>
        <taxon>Durusdinium</taxon>
    </lineage>
</organism>
<proteinExistence type="predicted"/>